<name>W9S497_9ROSA</name>
<evidence type="ECO:0000313" key="2">
    <source>
        <dbReference type="Proteomes" id="UP000030645"/>
    </source>
</evidence>
<dbReference type="AlphaFoldDB" id="W9S497"/>
<dbReference type="Proteomes" id="UP000030645">
    <property type="component" value="Unassembled WGS sequence"/>
</dbReference>
<dbReference type="EMBL" id="KE346050">
    <property type="protein sequence ID" value="EXC25187.1"/>
    <property type="molecule type" value="Genomic_DNA"/>
</dbReference>
<accession>W9S497</accession>
<proteinExistence type="predicted"/>
<reference evidence="2" key="1">
    <citation type="submission" date="2013-01" db="EMBL/GenBank/DDBJ databases">
        <title>Draft Genome Sequence of a Mulberry Tree, Morus notabilis C.K. Schneid.</title>
        <authorList>
            <person name="He N."/>
            <person name="Zhao S."/>
        </authorList>
    </citation>
    <scope>NUCLEOTIDE SEQUENCE</scope>
</reference>
<keyword evidence="2" id="KW-1185">Reference proteome</keyword>
<gene>
    <name evidence="1" type="ORF">L484_013276</name>
</gene>
<evidence type="ECO:0000313" key="1">
    <source>
        <dbReference type="EMBL" id="EXC25187.1"/>
    </source>
</evidence>
<protein>
    <submittedName>
        <fullName evidence="1">Uncharacterized protein</fullName>
    </submittedName>
</protein>
<organism evidence="1 2">
    <name type="scientific">Morus notabilis</name>
    <dbReference type="NCBI Taxonomy" id="981085"/>
    <lineage>
        <taxon>Eukaryota</taxon>
        <taxon>Viridiplantae</taxon>
        <taxon>Streptophyta</taxon>
        <taxon>Embryophyta</taxon>
        <taxon>Tracheophyta</taxon>
        <taxon>Spermatophyta</taxon>
        <taxon>Magnoliopsida</taxon>
        <taxon>eudicotyledons</taxon>
        <taxon>Gunneridae</taxon>
        <taxon>Pentapetalae</taxon>
        <taxon>rosids</taxon>
        <taxon>fabids</taxon>
        <taxon>Rosales</taxon>
        <taxon>Moraceae</taxon>
        <taxon>Moreae</taxon>
        <taxon>Morus</taxon>
    </lineage>
</organism>
<sequence length="68" mass="8206">MGRTARLTVKSVEEMALFKEVAVGEPFLLRRWRSSWRSWRWQMSLFCFFYDHGGDLVLLQRRVTLIKI</sequence>